<name>A0ABP6S754_9ACTN</name>
<comment type="caution">
    <text evidence="2">The sequence shown here is derived from an EMBL/GenBank/DDBJ whole genome shotgun (WGS) entry which is preliminary data.</text>
</comment>
<dbReference type="Proteomes" id="UP001499990">
    <property type="component" value="Unassembled WGS sequence"/>
</dbReference>
<dbReference type="RefSeq" id="WP_345035281.1">
    <property type="nucleotide sequence ID" value="NZ_BAAAYL010000001.1"/>
</dbReference>
<sequence>MDDVLRTYSPGERREETWLGAANGPAGPANTSAVREGDDMTLIVPEMGDSEPEHFGWFGAEADKATVRVYQDGKRLAETTRALWMLSVSPDPATYRITMDTEHPAWFPLSTKTSTAWTFKSARPANGEEDLALLWPRYGLGLDAQNTTQGGNTYHFDLAFVLQNGATPDIDGVEVEASSDDGATWQPAKVKSKSDGSYKVSVSNPDSGHVSLRVKAQDTNGSKIEQTLIKAYAIR</sequence>
<keyword evidence="3" id="KW-1185">Reference proteome</keyword>
<protein>
    <submittedName>
        <fullName evidence="2">Uncharacterized protein</fullName>
    </submittedName>
</protein>
<accession>A0ABP6S754</accession>
<feature type="region of interest" description="Disordered" evidence="1">
    <location>
        <begin position="1"/>
        <end position="33"/>
    </location>
</feature>
<evidence type="ECO:0000313" key="2">
    <source>
        <dbReference type="EMBL" id="GAA3369835.1"/>
    </source>
</evidence>
<gene>
    <name evidence="2" type="ORF">GCM10020367_14080</name>
</gene>
<proteinExistence type="predicted"/>
<evidence type="ECO:0000313" key="3">
    <source>
        <dbReference type="Proteomes" id="UP001499990"/>
    </source>
</evidence>
<evidence type="ECO:0000256" key="1">
    <source>
        <dbReference type="SAM" id="MobiDB-lite"/>
    </source>
</evidence>
<dbReference type="EMBL" id="BAAAYL010000001">
    <property type="protein sequence ID" value="GAA3369835.1"/>
    <property type="molecule type" value="Genomic_DNA"/>
</dbReference>
<organism evidence="2 3">
    <name type="scientific">Streptomyces sannanensis</name>
    <dbReference type="NCBI Taxonomy" id="285536"/>
    <lineage>
        <taxon>Bacteria</taxon>
        <taxon>Bacillati</taxon>
        <taxon>Actinomycetota</taxon>
        <taxon>Actinomycetes</taxon>
        <taxon>Kitasatosporales</taxon>
        <taxon>Streptomycetaceae</taxon>
        <taxon>Streptomyces</taxon>
    </lineage>
</organism>
<feature type="region of interest" description="Disordered" evidence="1">
    <location>
        <begin position="176"/>
        <end position="207"/>
    </location>
</feature>
<reference evidence="3" key="1">
    <citation type="journal article" date="2019" name="Int. J. Syst. Evol. Microbiol.">
        <title>The Global Catalogue of Microorganisms (GCM) 10K type strain sequencing project: providing services to taxonomists for standard genome sequencing and annotation.</title>
        <authorList>
            <consortium name="The Broad Institute Genomics Platform"/>
            <consortium name="The Broad Institute Genome Sequencing Center for Infectious Disease"/>
            <person name="Wu L."/>
            <person name="Ma J."/>
        </authorList>
    </citation>
    <scope>NUCLEOTIDE SEQUENCE [LARGE SCALE GENOMIC DNA]</scope>
    <source>
        <strain evidence="3">JCM 9651</strain>
    </source>
</reference>
<feature type="compositionally biased region" description="Low complexity" evidence="1">
    <location>
        <begin position="20"/>
        <end position="30"/>
    </location>
</feature>